<dbReference type="AlphaFoldDB" id="A0A974CJQ5"/>
<proteinExistence type="predicted"/>
<dbReference type="EMBL" id="CM004477">
    <property type="protein sequence ID" value="OCT74663.1"/>
    <property type="molecule type" value="Genomic_DNA"/>
</dbReference>
<name>A0A974CJQ5_XENLA</name>
<organism evidence="1 2">
    <name type="scientific">Xenopus laevis</name>
    <name type="common">African clawed frog</name>
    <dbReference type="NCBI Taxonomy" id="8355"/>
    <lineage>
        <taxon>Eukaryota</taxon>
        <taxon>Metazoa</taxon>
        <taxon>Chordata</taxon>
        <taxon>Craniata</taxon>
        <taxon>Vertebrata</taxon>
        <taxon>Euteleostomi</taxon>
        <taxon>Amphibia</taxon>
        <taxon>Batrachia</taxon>
        <taxon>Anura</taxon>
        <taxon>Pipoidea</taxon>
        <taxon>Pipidae</taxon>
        <taxon>Xenopodinae</taxon>
        <taxon>Xenopus</taxon>
        <taxon>Xenopus</taxon>
    </lineage>
</organism>
<protein>
    <submittedName>
        <fullName evidence="1">Uncharacterized protein</fullName>
    </submittedName>
</protein>
<sequence>MNPWNSGALFPGHAAPSLSFHSHLQIYTKPYIYEMISAQCSPVFHEAQPSLNSTESKHKALHAPAAVATMPFTSQSGLQQENGNGISMCVTSVQQYLYE</sequence>
<reference evidence="2" key="1">
    <citation type="journal article" date="2016" name="Nature">
        <title>Genome evolution in the allotetraploid frog Xenopus laevis.</title>
        <authorList>
            <person name="Session A.M."/>
            <person name="Uno Y."/>
            <person name="Kwon T."/>
            <person name="Chapman J.A."/>
            <person name="Toyoda A."/>
            <person name="Takahashi S."/>
            <person name="Fukui A."/>
            <person name="Hikosaka A."/>
            <person name="Suzuki A."/>
            <person name="Kondo M."/>
            <person name="van Heeringen S.J."/>
            <person name="Quigley I."/>
            <person name="Heinz S."/>
            <person name="Ogino H."/>
            <person name="Ochi H."/>
            <person name="Hellsten U."/>
            <person name="Lyons J.B."/>
            <person name="Simakov O."/>
            <person name="Putnam N."/>
            <person name="Stites J."/>
            <person name="Kuroki Y."/>
            <person name="Tanaka T."/>
            <person name="Michiue T."/>
            <person name="Watanabe M."/>
            <person name="Bogdanovic O."/>
            <person name="Lister R."/>
            <person name="Georgiou G."/>
            <person name="Paranjpe S.S."/>
            <person name="van Kruijsbergen I."/>
            <person name="Shu S."/>
            <person name="Carlson J."/>
            <person name="Kinoshita T."/>
            <person name="Ohta Y."/>
            <person name="Mawaribuchi S."/>
            <person name="Jenkins J."/>
            <person name="Grimwood J."/>
            <person name="Schmutz J."/>
            <person name="Mitros T."/>
            <person name="Mozaffari S.V."/>
            <person name="Suzuki Y."/>
            <person name="Haramoto Y."/>
            <person name="Yamamoto T.S."/>
            <person name="Takagi C."/>
            <person name="Heald R."/>
            <person name="Miller K."/>
            <person name="Haudenschild C."/>
            <person name="Kitzman J."/>
            <person name="Nakayama T."/>
            <person name="Izutsu Y."/>
            <person name="Robert J."/>
            <person name="Fortriede J."/>
            <person name="Burns K."/>
            <person name="Lotay V."/>
            <person name="Karimi K."/>
            <person name="Yasuoka Y."/>
            <person name="Dichmann D.S."/>
            <person name="Flajnik M.F."/>
            <person name="Houston D.W."/>
            <person name="Shendure J."/>
            <person name="DuPasquier L."/>
            <person name="Vize P.D."/>
            <person name="Zorn A.M."/>
            <person name="Ito M."/>
            <person name="Marcotte E.M."/>
            <person name="Wallingford J.B."/>
            <person name="Ito Y."/>
            <person name="Asashima M."/>
            <person name="Ueno N."/>
            <person name="Matsuda Y."/>
            <person name="Veenstra G.J."/>
            <person name="Fujiyama A."/>
            <person name="Harland R.M."/>
            <person name="Taira M."/>
            <person name="Rokhsar D.S."/>
        </authorList>
    </citation>
    <scope>NUCLEOTIDE SEQUENCE [LARGE SCALE GENOMIC DNA]</scope>
    <source>
        <strain evidence="2">J</strain>
    </source>
</reference>
<gene>
    <name evidence="1" type="ORF">XELAEV_18033651mg</name>
</gene>
<evidence type="ECO:0000313" key="1">
    <source>
        <dbReference type="EMBL" id="OCT74663.1"/>
    </source>
</evidence>
<accession>A0A974CJQ5</accession>
<evidence type="ECO:0000313" key="2">
    <source>
        <dbReference type="Proteomes" id="UP000694892"/>
    </source>
</evidence>
<dbReference type="Proteomes" id="UP000694892">
    <property type="component" value="Chromosome 6S"/>
</dbReference>